<dbReference type="AlphaFoldDB" id="A0A1Q2HQW1"/>
<evidence type="ECO:0000256" key="3">
    <source>
        <dbReference type="ARBA" id="ARBA00022692"/>
    </source>
</evidence>
<comment type="similarity">
    <text evidence="2 6">Belongs to the ABC-3 integral membrane protein family.</text>
</comment>
<accession>A0A1Q2HQW1</accession>
<dbReference type="InterPro" id="IPR001626">
    <property type="entry name" value="ABC_TroCD"/>
</dbReference>
<dbReference type="GO" id="GO:0043190">
    <property type="term" value="C:ATP-binding cassette (ABC) transporter complex"/>
    <property type="evidence" value="ECO:0007669"/>
    <property type="project" value="InterPro"/>
</dbReference>
<dbReference type="PANTHER" id="PTHR30477:SF0">
    <property type="entry name" value="METAL TRANSPORT SYSTEM MEMBRANE PROTEIN TM_0125-RELATED"/>
    <property type="match status" value="1"/>
</dbReference>
<dbReference type="GO" id="GO:0010043">
    <property type="term" value="P:response to zinc ion"/>
    <property type="evidence" value="ECO:0007669"/>
    <property type="project" value="TreeGrafter"/>
</dbReference>
<evidence type="ECO:0000313" key="9">
    <source>
        <dbReference type="Proteomes" id="UP000188273"/>
    </source>
</evidence>
<feature type="transmembrane region" description="Helical" evidence="7">
    <location>
        <begin position="238"/>
        <end position="258"/>
    </location>
</feature>
<keyword evidence="4 7" id="KW-1133">Transmembrane helix</keyword>
<feature type="transmembrane region" description="Helical" evidence="7">
    <location>
        <begin position="214"/>
        <end position="232"/>
    </location>
</feature>
<dbReference type="STRING" id="1940790.L21SP3_01474"/>
<evidence type="ECO:0000256" key="2">
    <source>
        <dbReference type="ARBA" id="ARBA00008034"/>
    </source>
</evidence>
<keyword evidence="5 7" id="KW-0472">Membrane</keyword>
<feature type="transmembrane region" description="Helical" evidence="7">
    <location>
        <begin position="6"/>
        <end position="26"/>
    </location>
</feature>
<reference evidence="9" key="1">
    <citation type="submission" date="2017-02" db="EMBL/GenBank/DDBJ databases">
        <title>Comparative genomics and description of representatives of a novel lineage of planctomycetes thriving in anoxic sediments.</title>
        <authorList>
            <person name="Spring S."/>
            <person name="Bunk B."/>
            <person name="Sproer C."/>
            <person name="Klenk H.-P."/>
        </authorList>
    </citation>
    <scope>NUCLEOTIDE SEQUENCE [LARGE SCALE GENOMIC DNA]</scope>
    <source>
        <strain evidence="9">L21-RPul-D3</strain>
    </source>
</reference>
<dbReference type="Pfam" id="PF00950">
    <property type="entry name" value="ABC-3"/>
    <property type="match status" value="1"/>
</dbReference>
<dbReference type="PANTHER" id="PTHR30477">
    <property type="entry name" value="ABC-TRANSPORTER METAL-BINDING PROTEIN"/>
    <property type="match status" value="1"/>
</dbReference>
<dbReference type="EMBL" id="CP019633">
    <property type="protein sequence ID" value="AQQ09664.1"/>
    <property type="molecule type" value="Genomic_DNA"/>
</dbReference>
<evidence type="ECO:0000256" key="1">
    <source>
        <dbReference type="ARBA" id="ARBA00004141"/>
    </source>
</evidence>
<feature type="transmembrane region" description="Helical" evidence="7">
    <location>
        <begin position="58"/>
        <end position="75"/>
    </location>
</feature>
<proteinExistence type="inferred from homology"/>
<dbReference type="OrthoDB" id="9798540at2"/>
<name>A0A1Q2HQW1_9BACT</name>
<evidence type="ECO:0000256" key="4">
    <source>
        <dbReference type="ARBA" id="ARBA00022989"/>
    </source>
</evidence>
<evidence type="ECO:0000256" key="7">
    <source>
        <dbReference type="SAM" id="Phobius"/>
    </source>
</evidence>
<dbReference type="RefSeq" id="WP_161488142.1">
    <property type="nucleotide sequence ID" value="NZ_CP019633.1"/>
</dbReference>
<evidence type="ECO:0000256" key="5">
    <source>
        <dbReference type="ARBA" id="ARBA00023136"/>
    </source>
</evidence>
<evidence type="ECO:0000256" key="6">
    <source>
        <dbReference type="RuleBase" id="RU003943"/>
    </source>
</evidence>
<evidence type="ECO:0000313" key="8">
    <source>
        <dbReference type="EMBL" id="AQQ09664.1"/>
    </source>
</evidence>
<feature type="transmembrane region" description="Helical" evidence="7">
    <location>
        <begin position="87"/>
        <end position="107"/>
    </location>
</feature>
<keyword evidence="3 6" id="KW-0812">Transmembrane</keyword>
<protein>
    <submittedName>
        <fullName evidence="8">High-affinity zinc uptake system membrane protein ZnuB</fullName>
    </submittedName>
</protein>
<dbReference type="Proteomes" id="UP000188273">
    <property type="component" value="Chromosome"/>
</dbReference>
<dbReference type="SUPFAM" id="SSF81345">
    <property type="entry name" value="ABC transporter involved in vitamin B12 uptake, BtuC"/>
    <property type="match status" value="1"/>
</dbReference>
<comment type="subcellular location">
    <subcellularLocation>
        <location evidence="6">Cell membrane</location>
        <topology evidence="6">Multi-pass membrane protein</topology>
    </subcellularLocation>
    <subcellularLocation>
        <location evidence="1">Membrane</location>
        <topology evidence="1">Multi-pass membrane protein</topology>
    </subcellularLocation>
</comment>
<sequence>MDSFFYLVIFAGAVAGASTGFLGVYIVGMRMPFIGTCISHAAMAGTIFALIFQISPALGAMAFSLLASTSMAAIPPEKSRLDTNVGLAILFSFLLGLTFLGVGLMENSRSEMLGLLWGSLLFVQKDSVAAICAAAVLIVIFAFLFGKEMKVLLFSRSIAAATGIHERLVYCIFLAICGVTISVNLQIVGGLMVFSLITNPAAAAYQVCSRHKTVIIAASCFGMLSTVLGFLVSYWFDLPSGACIVLLSTAVFAGAVGWRRISESGRFQKAGR</sequence>
<organism evidence="8 9">
    <name type="scientific">Sedimentisphaera cyanobacteriorum</name>
    <dbReference type="NCBI Taxonomy" id="1940790"/>
    <lineage>
        <taxon>Bacteria</taxon>
        <taxon>Pseudomonadati</taxon>
        <taxon>Planctomycetota</taxon>
        <taxon>Phycisphaerae</taxon>
        <taxon>Sedimentisphaerales</taxon>
        <taxon>Sedimentisphaeraceae</taxon>
        <taxon>Sedimentisphaera</taxon>
    </lineage>
</organism>
<dbReference type="GO" id="GO:0055085">
    <property type="term" value="P:transmembrane transport"/>
    <property type="evidence" value="ECO:0007669"/>
    <property type="project" value="InterPro"/>
</dbReference>
<keyword evidence="9" id="KW-1185">Reference proteome</keyword>
<dbReference type="KEGG" id="pbu:L21SP3_01474"/>
<dbReference type="Gene3D" id="1.10.3470.10">
    <property type="entry name" value="ABC transporter involved in vitamin B12 uptake, BtuC"/>
    <property type="match status" value="1"/>
</dbReference>
<dbReference type="InterPro" id="IPR037294">
    <property type="entry name" value="ABC_BtuC-like"/>
</dbReference>
<keyword evidence="6" id="KW-0813">Transport</keyword>
<feature type="transmembrane region" description="Helical" evidence="7">
    <location>
        <begin position="127"/>
        <end position="146"/>
    </location>
</feature>
<gene>
    <name evidence="8" type="primary">znuB</name>
    <name evidence="8" type="ORF">L21SP3_01474</name>
</gene>